<dbReference type="Pfam" id="PF04365">
    <property type="entry name" value="BrnT_toxin"/>
    <property type="match status" value="1"/>
</dbReference>
<organism evidence="1 2">
    <name type="scientific">Cyanobium gracile UHCC 0281</name>
    <dbReference type="NCBI Taxonomy" id="3110309"/>
    <lineage>
        <taxon>Bacteria</taxon>
        <taxon>Bacillati</taxon>
        <taxon>Cyanobacteriota</taxon>
        <taxon>Cyanophyceae</taxon>
        <taxon>Synechococcales</taxon>
        <taxon>Prochlorococcaceae</taxon>
        <taxon>Cyanobium</taxon>
    </lineage>
</organism>
<dbReference type="InterPro" id="IPR038573">
    <property type="entry name" value="BrnT_sf"/>
</dbReference>
<accession>A0ABU5SVQ9</accession>
<comment type="caution">
    <text evidence="1">The sequence shown here is derived from an EMBL/GenBank/DDBJ whole genome shotgun (WGS) entry which is preliminary data.</text>
</comment>
<sequence length="89" mass="10658">MIRFDPLKRLRTLEQRGLDFLDAERVFAGRTLEFEDLRRDYSEVRTVCLGLLEGHVVVIVYTQRSFFRQIISMRKANAREQLRFGHHFS</sequence>
<dbReference type="Proteomes" id="UP001302329">
    <property type="component" value="Unassembled WGS sequence"/>
</dbReference>
<protein>
    <submittedName>
        <fullName evidence="1">BrnT family toxin</fullName>
    </submittedName>
</protein>
<evidence type="ECO:0000313" key="2">
    <source>
        <dbReference type="Proteomes" id="UP001302329"/>
    </source>
</evidence>
<dbReference type="EMBL" id="JAYGHY010000013">
    <property type="protein sequence ID" value="MEA5442137.1"/>
    <property type="molecule type" value="Genomic_DNA"/>
</dbReference>
<gene>
    <name evidence="1" type="ORF">VB739_06190</name>
</gene>
<evidence type="ECO:0000313" key="1">
    <source>
        <dbReference type="EMBL" id="MEA5442137.1"/>
    </source>
</evidence>
<proteinExistence type="predicted"/>
<keyword evidence="2" id="KW-1185">Reference proteome</keyword>
<dbReference type="InterPro" id="IPR007460">
    <property type="entry name" value="BrnT_toxin"/>
</dbReference>
<name>A0ABU5SVQ9_9CYAN</name>
<dbReference type="RefSeq" id="WP_323356223.1">
    <property type="nucleotide sequence ID" value="NZ_JAYGHY010000013.1"/>
</dbReference>
<reference evidence="1 2" key="1">
    <citation type="submission" date="2023-12" db="EMBL/GenBank/DDBJ databases">
        <title>Baltic Sea Cyanobacteria.</title>
        <authorList>
            <person name="Delbaje E."/>
            <person name="Fewer D.P."/>
            <person name="Shishido T.K."/>
        </authorList>
    </citation>
    <scope>NUCLEOTIDE SEQUENCE [LARGE SCALE GENOMIC DNA]</scope>
    <source>
        <strain evidence="1 2">UHCC 0281</strain>
    </source>
</reference>
<dbReference type="Gene3D" id="3.10.450.530">
    <property type="entry name" value="Ribonuclease toxin, BrnT, of type II toxin-antitoxin system"/>
    <property type="match status" value="1"/>
</dbReference>